<keyword evidence="1" id="KW-0812">Transmembrane</keyword>
<gene>
    <name evidence="2" type="ORF">EV421DRAFT_596404</name>
</gene>
<protein>
    <recommendedName>
        <fullName evidence="4">Protein kinase domain-containing protein</fullName>
    </recommendedName>
</protein>
<organism evidence="2 3">
    <name type="scientific">Armillaria borealis</name>
    <dbReference type="NCBI Taxonomy" id="47425"/>
    <lineage>
        <taxon>Eukaryota</taxon>
        <taxon>Fungi</taxon>
        <taxon>Dikarya</taxon>
        <taxon>Basidiomycota</taxon>
        <taxon>Agaricomycotina</taxon>
        <taxon>Agaricomycetes</taxon>
        <taxon>Agaricomycetidae</taxon>
        <taxon>Agaricales</taxon>
        <taxon>Marasmiineae</taxon>
        <taxon>Physalacriaceae</taxon>
        <taxon>Armillaria</taxon>
    </lineage>
</organism>
<keyword evidence="3" id="KW-1185">Reference proteome</keyword>
<evidence type="ECO:0000313" key="3">
    <source>
        <dbReference type="Proteomes" id="UP001175226"/>
    </source>
</evidence>
<dbReference type="AlphaFoldDB" id="A0AA39MQB1"/>
<dbReference type="Gene3D" id="1.20.930.20">
    <property type="entry name" value="Adaptor protein Cbl, N-terminal domain"/>
    <property type="match status" value="1"/>
</dbReference>
<keyword evidence="1" id="KW-1133">Transmembrane helix</keyword>
<reference evidence="2" key="1">
    <citation type="submission" date="2023-06" db="EMBL/GenBank/DDBJ databases">
        <authorList>
            <consortium name="Lawrence Berkeley National Laboratory"/>
            <person name="Ahrendt S."/>
            <person name="Sahu N."/>
            <person name="Indic B."/>
            <person name="Wong-Bajracharya J."/>
            <person name="Merenyi Z."/>
            <person name="Ke H.-M."/>
            <person name="Monk M."/>
            <person name="Kocsube S."/>
            <person name="Drula E."/>
            <person name="Lipzen A."/>
            <person name="Balint B."/>
            <person name="Henrissat B."/>
            <person name="Andreopoulos B."/>
            <person name="Martin F.M."/>
            <person name="Harder C.B."/>
            <person name="Rigling D."/>
            <person name="Ford K.L."/>
            <person name="Foster G.D."/>
            <person name="Pangilinan J."/>
            <person name="Papanicolaou A."/>
            <person name="Barry K."/>
            <person name="LaButti K."/>
            <person name="Viragh M."/>
            <person name="Koriabine M."/>
            <person name="Yan M."/>
            <person name="Riley R."/>
            <person name="Champramary S."/>
            <person name="Plett K.L."/>
            <person name="Tsai I.J."/>
            <person name="Slot J."/>
            <person name="Sipos G."/>
            <person name="Plett J."/>
            <person name="Nagy L.G."/>
            <person name="Grigoriev I.V."/>
        </authorList>
    </citation>
    <scope>NUCLEOTIDE SEQUENCE</scope>
    <source>
        <strain evidence="2">FPL87.14</strain>
    </source>
</reference>
<dbReference type="InterPro" id="IPR036537">
    <property type="entry name" value="Adaptor_Cbl_N_dom_sf"/>
</dbReference>
<dbReference type="CDD" id="cd21037">
    <property type="entry name" value="MLKL_NTD"/>
    <property type="match status" value="1"/>
</dbReference>
<dbReference type="EMBL" id="JAUEPT010000027">
    <property type="protein sequence ID" value="KAK0442129.1"/>
    <property type="molecule type" value="Genomic_DNA"/>
</dbReference>
<evidence type="ECO:0000313" key="2">
    <source>
        <dbReference type="EMBL" id="KAK0442129.1"/>
    </source>
</evidence>
<feature type="transmembrane region" description="Helical" evidence="1">
    <location>
        <begin position="820"/>
        <end position="838"/>
    </location>
</feature>
<accession>A0AA39MQB1</accession>
<dbReference type="SUPFAM" id="SSF56112">
    <property type="entry name" value="Protein kinase-like (PK-like)"/>
    <property type="match status" value="1"/>
</dbReference>
<dbReference type="InterPro" id="IPR059179">
    <property type="entry name" value="MLKL-like_MCAfunc"/>
</dbReference>
<keyword evidence="1" id="KW-0472">Membrane</keyword>
<proteinExistence type="predicted"/>
<name>A0AA39MQB1_9AGAR</name>
<evidence type="ECO:0000256" key="1">
    <source>
        <dbReference type="SAM" id="Phobius"/>
    </source>
</evidence>
<dbReference type="InterPro" id="IPR011009">
    <property type="entry name" value="Kinase-like_dom_sf"/>
</dbReference>
<sequence length="842" mass="95529">MWCLSSYRHYCPSAAPQLSVHIYSLASNAIDNEYLSTMTRTSNLESWINVAKLGVAAGELAPFPYIKGLCGCAILVLEAIEKAGKNNEDLLDLADSIGKTIEMVQNTVAEHGESSALRFRDVCAELEVYLMDLMSELNSTRRNSRGIKRFLKAKSISDAINGYQERVREIKGDFLIHTVIDSRFAISDVKDGLRTNTDVLASAIEISQRNIMSNIDKHANSIYEEIRTWGVSQSRKADKLSADVQTLKERGLYKGFIRDILPGDIYLKELLLPSDRLYPPDTMFSDYNADVDGSNASKIVRVYRRPRGHGNINERDIMKQFHMIIDRLINLKHQNVAQIFGVCRSPDFPAIILHGTTRDSIRNYGESLTAVQSLHFHIQLFNDLESTSDYLGRLYHESPQGWTNGVFGGDLSNVYINERGRIVFAGLSSRYYLCHYVVDITQTGTNSVVIPHMRIYRHWMAPETPLSDSIRDCNSLMRRSTSLEKNHLIQIYDSLYRLIGPNWEHTLTYNPVEFQCPYGPGSVSTWTELLTSPVDSLVIGKILVQLTEQAIAWEVYDNRHSTPFPMCNGSFTIHYLSVLQENSLVISPRNISTPEHCTQSRWMVRSLFVQAPRLSLSSSQSVRDIDRRVHNMKYFGVCQDVSFSLHIMPCRSDPFQLLDTFMADSGYAFALSLTICEPRLDSQSNKISWPVIHWFCDLNLSNEISVEEAETLFGIKVSLCAYARQYRVPKKTFSTSVEINTMCGFDPELEGADICAYFDLPRMEIFENPVEAFPDREFTKIALLMPVNDRRDIMDATTPVSITNIRAEKEPPASRTQNRIIVVLIALNVLFISLVMHLSTKV</sequence>
<comment type="caution">
    <text evidence="2">The sequence shown here is derived from an EMBL/GenBank/DDBJ whole genome shotgun (WGS) entry which is preliminary data.</text>
</comment>
<dbReference type="GO" id="GO:0007166">
    <property type="term" value="P:cell surface receptor signaling pathway"/>
    <property type="evidence" value="ECO:0007669"/>
    <property type="project" value="InterPro"/>
</dbReference>
<evidence type="ECO:0008006" key="4">
    <source>
        <dbReference type="Google" id="ProtNLM"/>
    </source>
</evidence>
<dbReference type="Proteomes" id="UP001175226">
    <property type="component" value="Unassembled WGS sequence"/>
</dbReference>